<dbReference type="UniPathway" id="UPA00035">
    <property type="reaction ID" value="UER00042"/>
</dbReference>
<evidence type="ECO:0000313" key="11">
    <source>
        <dbReference type="EMBL" id="SHI06158.1"/>
    </source>
</evidence>
<dbReference type="InterPro" id="IPR044643">
    <property type="entry name" value="TrpF_fam"/>
</dbReference>
<keyword evidence="5 9" id="KW-0028">Amino-acid biosynthesis</keyword>
<evidence type="ECO:0000256" key="8">
    <source>
        <dbReference type="ARBA" id="ARBA00023235"/>
    </source>
</evidence>
<accession>A0A1M5Y2Y0</accession>
<dbReference type="PANTHER" id="PTHR42894">
    <property type="entry name" value="N-(5'-PHOSPHORIBOSYL)ANTHRANILATE ISOMERASE"/>
    <property type="match status" value="1"/>
</dbReference>
<dbReference type="Gene3D" id="3.20.20.70">
    <property type="entry name" value="Aldolase class I"/>
    <property type="match status" value="1"/>
</dbReference>
<evidence type="ECO:0000256" key="9">
    <source>
        <dbReference type="HAMAP-Rule" id="MF_00135"/>
    </source>
</evidence>
<evidence type="ECO:0000256" key="7">
    <source>
        <dbReference type="ARBA" id="ARBA00023141"/>
    </source>
</evidence>
<dbReference type="EMBL" id="FQXS01000027">
    <property type="protein sequence ID" value="SHI06158.1"/>
    <property type="molecule type" value="Genomic_DNA"/>
</dbReference>
<dbReference type="GO" id="GO:0004640">
    <property type="term" value="F:phosphoribosylanthranilate isomerase activity"/>
    <property type="evidence" value="ECO:0007669"/>
    <property type="project" value="UniProtKB-UniRule"/>
</dbReference>
<evidence type="ECO:0000256" key="3">
    <source>
        <dbReference type="ARBA" id="ARBA00012572"/>
    </source>
</evidence>
<dbReference type="STRING" id="1121409.SAMN02745124_03566"/>
<feature type="domain" description="N-(5'phosphoribosyl) anthranilate isomerase (PRAI)" evidence="10">
    <location>
        <begin position="2"/>
        <end position="199"/>
    </location>
</feature>
<dbReference type="GO" id="GO:0000162">
    <property type="term" value="P:L-tryptophan biosynthetic process"/>
    <property type="evidence" value="ECO:0007669"/>
    <property type="project" value="UniProtKB-UniRule"/>
</dbReference>
<evidence type="ECO:0000256" key="2">
    <source>
        <dbReference type="ARBA" id="ARBA00004664"/>
    </source>
</evidence>
<comment type="similarity">
    <text evidence="9">Belongs to the TrpF family.</text>
</comment>
<dbReference type="InterPro" id="IPR001240">
    <property type="entry name" value="PRAI_dom"/>
</dbReference>
<sequence>MCGTTREEDARAAIAAGVDGLGFIFVAASPRQVTPDQAAKLIETLPPFIARVGVFRDADEEEIKYLVDYCGLTQVQLHGNETPAFCRRLRSWRRGLSVSKAVRIGPAAELVDFQAFHDAVDSIMLDTYVRGAAGGTGRSFDWSVVPSLGISRPIILAGGLHAGNVVAAIEAVRPYAIDINSGVEAAPGRKDHALLHQLVTTVRRLEQFAGALRSSENSTDPPV</sequence>
<dbReference type="HAMAP" id="MF_00135">
    <property type="entry name" value="PRAI"/>
    <property type="match status" value="1"/>
</dbReference>
<evidence type="ECO:0000256" key="4">
    <source>
        <dbReference type="ARBA" id="ARBA00022272"/>
    </source>
</evidence>
<dbReference type="NCBIfam" id="NF002298">
    <property type="entry name" value="PRK01222.1-4"/>
    <property type="match status" value="1"/>
</dbReference>
<evidence type="ECO:0000256" key="1">
    <source>
        <dbReference type="ARBA" id="ARBA00001164"/>
    </source>
</evidence>
<dbReference type="Pfam" id="PF00697">
    <property type="entry name" value="PRAI"/>
    <property type="match status" value="1"/>
</dbReference>
<comment type="catalytic activity">
    <reaction evidence="1 9">
        <text>N-(5-phospho-beta-D-ribosyl)anthranilate = 1-(2-carboxyphenylamino)-1-deoxy-D-ribulose 5-phosphate</text>
        <dbReference type="Rhea" id="RHEA:21540"/>
        <dbReference type="ChEBI" id="CHEBI:18277"/>
        <dbReference type="ChEBI" id="CHEBI:58613"/>
        <dbReference type="EC" id="5.3.1.24"/>
    </reaction>
</comment>
<evidence type="ECO:0000313" key="12">
    <source>
        <dbReference type="Proteomes" id="UP000184139"/>
    </source>
</evidence>
<reference evidence="11 12" key="1">
    <citation type="submission" date="2016-11" db="EMBL/GenBank/DDBJ databases">
        <authorList>
            <person name="Jaros S."/>
            <person name="Januszkiewicz K."/>
            <person name="Wedrychowicz H."/>
        </authorList>
    </citation>
    <scope>NUCLEOTIDE SEQUENCE [LARGE SCALE GENOMIC DNA]</scope>
    <source>
        <strain evidence="11 12">DSM 9705</strain>
    </source>
</reference>
<name>A0A1M5Y2Y0_9BACT</name>
<keyword evidence="7 9" id="KW-0057">Aromatic amino acid biosynthesis</keyword>
<gene>
    <name evidence="9" type="primary">trpF</name>
    <name evidence="11" type="ORF">SAMN02745124_03566</name>
</gene>
<dbReference type="InterPro" id="IPR013785">
    <property type="entry name" value="Aldolase_TIM"/>
</dbReference>
<keyword evidence="6 9" id="KW-0822">Tryptophan biosynthesis</keyword>
<proteinExistence type="inferred from homology"/>
<dbReference type="AlphaFoldDB" id="A0A1M5Y2Y0"/>
<evidence type="ECO:0000256" key="5">
    <source>
        <dbReference type="ARBA" id="ARBA00022605"/>
    </source>
</evidence>
<keyword evidence="12" id="KW-1185">Reference proteome</keyword>
<dbReference type="PANTHER" id="PTHR42894:SF1">
    <property type="entry name" value="N-(5'-PHOSPHORIBOSYL)ANTHRANILATE ISOMERASE"/>
    <property type="match status" value="1"/>
</dbReference>
<evidence type="ECO:0000256" key="6">
    <source>
        <dbReference type="ARBA" id="ARBA00022822"/>
    </source>
</evidence>
<dbReference type="CDD" id="cd00405">
    <property type="entry name" value="PRAI"/>
    <property type="match status" value="1"/>
</dbReference>
<dbReference type="SUPFAM" id="SSF51366">
    <property type="entry name" value="Ribulose-phoshate binding barrel"/>
    <property type="match status" value="1"/>
</dbReference>
<dbReference type="InterPro" id="IPR011060">
    <property type="entry name" value="RibuloseP-bd_barrel"/>
</dbReference>
<dbReference type="Proteomes" id="UP000184139">
    <property type="component" value="Unassembled WGS sequence"/>
</dbReference>
<protein>
    <recommendedName>
        <fullName evidence="4 9">N-(5'-phosphoribosyl)anthranilate isomerase</fullName>
        <shortName evidence="9">PRAI</shortName>
        <ecNumber evidence="3 9">5.3.1.24</ecNumber>
    </recommendedName>
</protein>
<organism evidence="11 12">
    <name type="scientific">Desulfofustis glycolicus DSM 9705</name>
    <dbReference type="NCBI Taxonomy" id="1121409"/>
    <lineage>
        <taxon>Bacteria</taxon>
        <taxon>Pseudomonadati</taxon>
        <taxon>Thermodesulfobacteriota</taxon>
        <taxon>Desulfobulbia</taxon>
        <taxon>Desulfobulbales</taxon>
        <taxon>Desulfocapsaceae</taxon>
        <taxon>Desulfofustis</taxon>
    </lineage>
</organism>
<keyword evidence="8 9" id="KW-0413">Isomerase</keyword>
<comment type="pathway">
    <text evidence="2 9">Amino-acid biosynthesis; L-tryptophan biosynthesis; L-tryptophan from chorismate: step 3/5.</text>
</comment>
<evidence type="ECO:0000259" key="10">
    <source>
        <dbReference type="Pfam" id="PF00697"/>
    </source>
</evidence>
<dbReference type="EC" id="5.3.1.24" evidence="3 9"/>